<dbReference type="PANTHER" id="PTHR30015">
    <property type="entry name" value="MRR RESTRICTION SYSTEM PROTEIN"/>
    <property type="match status" value="1"/>
</dbReference>
<dbReference type="InterPro" id="IPR011856">
    <property type="entry name" value="tRNA_endonuc-like_dom_sf"/>
</dbReference>
<keyword evidence="1" id="KW-0812">Transmembrane</keyword>
<keyword evidence="3" id="KW-0540">Nuclease</keyword>
<feature type="transmembrane region" description="Helical" evidence="1">
    <location>
        <begin position="6"/>
        <end position="26"/>
    </location>
</feature>
<dbReference type="InterPro" id="IPR052906">
    <property type="entry name" value="Type_IV_Methyl-Rstrct_Enzyme"/>
</dbReference>
<sequence>MQPSEIMILAAALALFAAALLLRRLLRPKAKERRHRRKQDQARRVLAKINTIPLMPQRLAYLRKIDPLTFEELLLEAFERRGHVVRRNASYSGDGGLDGSVVIEGETYLLQAKRYGKHINRAHVAAFSAVLAARDCSGIFIHTGRTGAGAKDVAAANPNLTIVNGQRLLDFLNTGDIERSTGTHSRN</sequence>
<keyword evidence="3" id="KW-0378">Hydrolase</keyword>
<dbReference type="InterPro" id="IPR007560">
    <property type="entry name" value="Restrct_endonuc_IV_Mrr"/>
</dbReference>
<feature type="domain" description="Restriction endonuclease type IV Mrr" evidence="2">
    <location>
        <begin position="62"/>
        <end position="171"/>
    </location>
</feature>
<gene>
    <name evidence="3" type="ORF">RMS29_22920</name>
</gene>
<keyword evidence="1" id="KW-1133">Transmembrane helix</keyword>
<keyword evidence="4" id="KW-1185">Reference proteome</keyword>
<protein>
    <submittedName>
        <fullName evidence="3">Restriction endonuclease</fullName>
    </submittedName>
</protein>
<keyword evidence="1" id="KW-0472">Membrane</keyword>
<evidence type="ECO:0000256" key="1">
    <source>
        <dbReference type="SAM" id="Phobius"/>
    </source>
</evidence>
<dbReference type="EMBL" id="JAVRAD010000014">
    <property type="protein sequence ID" value="MDX8332070.1"/>
    <property type="molecule type" value="Genomic_DNA"/>
</dbReference>
<evidence type="ECO:0000313" key="3">
    <source>
        <dbReference type="EMBL" id="MDX8332070.1"/>
    </source>
</evidence>
<dbReference type="InterPro" id="IPR011335">
    <property type="entry name" value="Restrct_endonuc-II-like"/>
</dbReference>
<evidence type="ECO:0000259" key="2">
    <source>
        <dbReference type="Pfam" id="PF04471"/>
    </source>
</evidence>
<dbReference type="Gene3D" id="3.40.1350.10">
    <property type="match status" value="1"/>
</dbReference>
<dbReference type="PANTHER" id="PTHR30015:SF7">
    <property type="entry name" value="TYPE IV METHYL-DIRECTED RESTRICTION ENZYME ECOKMRR"/>
    <property type="match status" value="1"/>
</dbReference>
<comment type="caution">
    <text evidence="3">The sequence shown here is derived from an EMBL/GenBank/DDBJ whole genome shotgun (WGS) entry which is preliminary data.</text>
</comment>
<evidence type="ECO:0000313" key="4">
    <source>
        <dbReference type="Proteomes" id="UP001277561"/>
    </source>
</evidence>
<dbReference type="Proteomes" id="UP001277561">
    <property type="component" value="Unassembled WGS sequence"/>
</dbReference>
<dbReference type="RefSeq" id="WP_012653064.1">
    <property type="nucleotide sequence ID" value="NZ_CP192769.1"/>
</dbReference>
<dbReference type="GO" id="GO:0004519">
    <property type="term" value="F:endonuclease activity"/>
    <property type="evidence" value="ECO:0007669"/>
    <property type="project" value="UniProtKB-KW"/>
</dbReference>
<keyword evidence="3" id="KW-0255">Endonuclease</keyword>
<organism evidence="3 4">
    <name type="scientific">Agrobacterium rosae</name>
    <dbReference type="NCBI Taxonomy" id="1972867"/>
    <lineage>
        <taxon>Bacteria</taxon>
        <taxon>Pseudomonadati</taxon>
        <taxon>Pseudomonadota</taxon>
        <taxon>Alphaproteobacteria</taxon>
        <taxon>Hyphomicrobiales</taxon>
        <taxon>Rhizobiaceae</taxon>
        <taxon>Rhizobium/Agrobacterium group</taxon>
        <taxon>Agrobacterium</taxon>
    </lineage>
</organism>
<name>A0ABU4W5M3_9HYPH</name>
<accession>A0ABU4W5M3</accession>
<dbReference type="Pfam" id="PF04471">
    <property type="entry name" value="Mrr_cat"/>
    <property type="match status" value="1"/>
</dbReference>
<dbReference type="SUPFAM" id="SSF52980">
    <property type="entry name" value="Restriction endonuclease-like"/>
    <property type="match status" value="1"/>
</dbReference>
<proteinExistence type="predicted"/>
<reference evidence="3" key="1">
    <citation type="journal article" date="2023" name="Phytobiomes J">
        <title>Deciphering the key players within the bacterial microbiota associated with aerial crown gall tumors on rhododendron: Insights into the gallobiome.</title>
        <authorList>
            <person name="Kuzmanovic N."/>
            <person name="Nesme J."/>
            <person name="Wolf J."/>
            <person name="Neumann-Schaal M."/>
            <person name="Petersen J."/>
            <person name="Fernandez-Gnecco G."/>
            <person name="Sproeer C."/>
            <person name="Bunk B."/>
            <person name="Overmann J."/>
            <person name="Sorensen S.J."/>
            <person name="Idczak E."/>
            <person name="Smalla K."/>
        </authorList>
    </citation>
    <scope>NUCLEOTIDE SEQUENCE [LARGE SCALE GENOMIC DNA]</scope>
    <source>
        <strain evidence="3">Rho-14.1</strain>
    </source>
</reference>